<gene>
    <name evidence="2" type="ORF">DVH24_023302</name>
</gene>
<feature type="compositionally biased region" description="Basic residues" evidence="1">
    <location>
        <begin position="106"/>
        <end position="116"/>
    </location>
</feature>
<feature type="region of interest" description="Disordered" evidence="1">
    <location>
        <begin position="96"/>
        <end position="123"/>
    </location>
</feature>
<sequence>MLGLIREKFNEAQLGAFRTSCFGHLLGVDVLAFSGQLIHELSLCRVANQEVTNLEGLTYLIFIKRGLLPYDIKVEPQRIRLLREYFPRKLGLVGESSKGMKEKGKGKAKAVPRKVTKNIQDLR</sequence>
<name>A0A498KPX0_MALDO</name>
<dbReference type="Proteomes" id="UP000290289">
    <property type="component" value="Chromosome 1"/>
</dbReference>
<accession>A0A498KPX0</accession>
<comment type="caution">
    <text evidence="2">The sequence shown here is derived from an EMBL/GenBank/DDBJ whole genome shotgun (WGS) entry which is preliminary data.</text>
</comment>
<keyword evidence="3" id="KW-1185">Reference proteome</keyword>
<evidence type="ECO:0000256" key="1">
    <source>
        <dbReference type="SAM" id="MobiDB-lite"/>
    </source>
</evidence>
<dbReference type="AlphaFoldDB" id="A0A498KPX0"/>
<protein>
    <submittedName>
        <fullName evidence="2">Uncharacterized protein</fullName>
    </submittedName>
</protein>
<reference evidence="2 3" key="1">
    <citation type="submission" date="2018-10" db="EMBL/GenBank/DDBJ databases">
        <title>A high-quality apple genome assembly.</title>
        <authorList>
            <person name="Hu J."/>
        </authorList>
    </citation>
    <scope>NUCLEOTIDE SEQUENCE [LARGE SCALE GENOMIC DNA]</scope>
    <source>
        <strain evidence="3">cv. HFTH1</strain>
        <tissue evidence="2">Young leaf</tissue>
    </source>
</reference>
<evidence type="ECO:0000313" key="2">
    <source>
        <dbReference type="EMBL" id="RXI09141.1"/>
    </source>
</evidence>
<organism evidence="2 3">
    <name type="scientific">Malus domestica</name>
    <name type="common">Apple</name>
    <name type="synonym">Pyrus malus</name>
    <dbReference type="NCBI Taxonomy" id="3750"/>
    <lineage>
        <taxon>Eukaryota</taxon>
        <taxon>Viridiplantae</taxon>
        <taxon>Streptophyta</taxon>
        <taxon>Embryophyta</taxon>
        <taxon>Tracheophyta</taxon>
        <taxon>Spermatophyta</taxon>
        <taxon>Magnoliopsida</taxon>
        <taxon>eudicotyledons</taxon>
        <taxon>Gunneridae</taxon>
        <taxon>Pentapetalae</taxon>
        <taxon>rosids</taxon>
        <taxon>fabids</taxon>
        <taxon>Rosales</taxon>
        <taxon>Rosaceae</taxon>
        <taxon>Amygdaloideae</taxon>
        <taxon>Maleae</taxon>
        <taxon>Malus</taxon>
    </lineage>
</organism>
<dbReference type="EMBL" id="RDQH01000327">
    <property type="protein sequence ID" value="RXI09141.1"/>
    <property type="molecule type" value="Genomic_DNA"/>
</dbReference>
<proteinExistence type="predicted"/>
<evidence type="ECO:0000313" key="3">
    <source>
        <dbReference type="Proteomes" id="UP000290289"/>
    </source>
</evidence>